<reference evidence="3" key="1">
    <citation type="submission" date="2018-06" db="EMBL/GenBank/DDBJ databases">
        <authorList>
            <consortium name="Pathogen Informatics"/>
        </authorList>
    </citation>
    <scope>NUCLEOTIDE SEQUENCE [LARGE SCALE GENOMIC DNA]</scope>
    <source>
        <strain evidence="3">NCTC10132</strain>
    </source>
</reference>
<organism evidence="2 3">
    <name type="scientific">Mycoplasmopsis edwardii</name>
    <dbReference type="NCBI Taxonomy" id="53558"/>
    <lineage>
        <taxon>Bacteria</taxon>
        <taxon>Bacillati</taxon>
        <taxon>Mycoplasmatota</taxon>
        <taxon>Mycoplasmoidales</taxon>
        <taxon>Metamycoplasmataceae</taxon>
        <taxon>Mycoplasmopsis</taxon>
    </lineage>
</organism>
<gene>
    <name evidence="2" type="ORF">NCTC10132_01386</name>
</gene>
<sequence>MQTLFLLLTIGLGTRFFNNTFLLTTNNTNISFLYSVIFSDYIYIILLFANTAVFFVSRVILIW</sequence>
<name>A0A3B0PY06_9BACT</name>
<keyword evidence="3" id="KW-1185">Reference proteome</keyword>
<keyword evidence="1" id="KW-0812">Transmembrane</keyword>
<dbReference type="AlphaFoldDB" id="A0A3B0PY06"/>
<evidence type="ECO:0000256" key="1">
    <source>
        <dbReference type="SAM" id="Phobius"/>
    </source>
</evidence>
<evidence type="ECO:0000313" key="2">
    <source>
        <dbReference type="EMBL" id="SYV98014.1"/>
    </source>
</evidence>
<evidence type="ECO:0000313" key="3">
    <source>
        <dbReference type="Proteomes" id="UP000257559"/>
    </source>
</evidence>
<keyword evidence="1" id="KW-1133">Transmembrane helix</keyword>
<feature type="transmembrane region" description="Helical" evidence="1">
    <location>
        <begin position="41"/>
        <end position="61"/>
    </location>
</feature>
<accession>A0A3B0PY06</accession>
<proteinExistence type="predicted"/>
<keyword evidence="1" id="KW-0472">Membrane</keyword>
<feature type="non-terminal residue" evidence="2">
    <location>
        <position position="63"/>
    </location>
</feature>
<dbReference type="KEGG" id="medw:NCTC10132_01386"/>
<protein>
    <submittedName>
        <fullName evidence="2">Uncharacterized protein</fullName>
    </submittedName>
</protein>
<dbReference type="EMBL" id="LS991951">
    <property type="protein sequence ID" value="SYV98014.1"/>
    <property type="molecule type" value="Genomic_DNA"/>
</dbReference>
<dbReference type="Proteomes" id="UP000257559">
    <property type="component" value="Chromosome"/>
</dbReference>